<evidence type="ECO:0000313" key="1">
    <source>
        <dbReference type="EMBL" id="MDY0743728.1"/>
    </source>
</evidence>
<proteinExistence type="predicted"/>
<protein>
    <submittedName>
        <fullName evidence="1">Uncharacterized protein</fullName>
    </submittedName>
</protein>
<comment type="caution">
    <text evidence="1">The sequence shown here is derived from an EMBL/GenBank/DDBJ whole genome shotgun (WGS) entry which is preliminary data.</text>
</comment>
<gene>
    <name evidence="1" type="ORF">SNE35_04390</name>
</gene>
<dbReference type="EMBL" id="JAXCLA010000002">
    <property type="protein sequence ID" value="MDY0743728.1"/>
    <property type="molecule type" value="Genomic_DNA"/>
</dbReference>
<evidence type="ECO:0000313" key="2">
    <source>
        <dbReference type="Proteomes" id="UP001285263"/>
    </source>
</evidence>
<accession>A0ABU5DBU1</accession>
<reference evidence="1 2" key="1">
    <citation type="submission" date="2023-11" db="EMBL/GenBank/DDBJ databases">
        <title>Paucibacter sp. nov., isolated from fresh soil in Korea.</title>
        <authorList>
            <person name="Le N.T.T."/>
        </authorList>
    </citation>
    <scope>NUCLEOTIDE SEQUENCE [LARGE SCALE GENOMIC DNA]</scope>
    <source>
        <strain evidence="1 2">R3-3</strain>
    </source>
</reference>
<dbReference type="RefSeq" id="WP_320421646.1">
    <property type="nucleotide sequence ID" value="NZ_JAXCLA010000002.1"/>
</dbReference>
<dbReference type="Proteomes" id="UP001285263">
    <property type="component" value="Unassembled WGS sequence"/>
</dbReference>
<keyword evidence="2" id="KW-1185">Reference proteome</keyword>
<name>A0ABU5DBU1_9BURK</name>
<organism evidence="1 2">
    <name type="scientific">Roseateles agri</name>
    <dbReference type="NCBI Taxonomy" id="3098619"/>
    <lineage>
        <taxon>Bacteria</taxon>
        <taxon>Pseudomonadati</taxon>
        <taxon>Pseudomonadota</taxon>
        <taxon>Betaproteobacteria</taxon>
        <taxon>Burkholderiales</taxon>
        <taxon>Sphaerotilaceae</taxon>
        <taxon>Roseateles</taxon>
    </lineage>
</organism>
<sequence>MYFEEVDTGDYKIYAGAIERSRQYGYVAAVVVVRVRGRLPRQEAFRNENLAGGFAWASPREALQHAIKAGKEFAANRIPAMA</sequence>